<organism evidence="2 3">
    <name type="scientific">Pleurodeles waltl</name>
    <name type="common">Iberian ribbed newt</name>
    <dbReference type="NCBI Taxonomy" id="8319"/>
    <lineage>
        <taxon>Eukaryota</taxon>
        <taxon>Metazoa</taxon>
        <taxon>Chordata</taxon>
        <taxon>Craniata</taxon>
        <taxon>Vertebrata</taxon>
        <taxon>Euteleostomi</taxon>
        <taxon>Amphibia</taxon>
        <taxon>Batrachia</taxon>
        <taxon>Caudata</taxon>
        <taxon>Salamandroidea</taxon>
        <taxon>Salamandridae</taxon>
        <taxon>Pleurodelinae</taxon>
        <taxon>Pleurodeles</taxon>
    </lineage>
</organism>
<feature type="region of interest" description="Disordered" evidence="1">
    <location>
        <begin position="131"/>
        <end position="161"/>
    </location>
</feature>
<comment type="caution">
    <text evidence="2">The sequence shown here is derived from an EMBL/GenBank/DDBJ whole genome shotgun (WGS) entry which is preliminary data.</text>
</comment>
<keyword evidence="3" id="KW-1185">Reference proteome</keyword>
<reference evidence="2" key="1">
    <citation type="journal article" date="2022" name="bioRxiv">
        <title>Sequencing and chromosome-scale assembly of the giantPleurodeles waltlgenome.</title>
        <authorList>
            <person name="Brown T."/>
            <person name="Elewa A."/>
            <person name="Iarovenko S."/>
            <person name="Subramanian E."/>
            <person name="Araus A.J."/>
            <person name="Petzold A."/>
            <person name="Susuki M."/>
            <person name="Suzuki K.-i.T."/>
            <person name="Hayashi T."/>
            <person name="Toyoda A."/>
            <person name="Oliveira C."/>
            <person name="Osipova E."/>
            <person name="Leigh N.D."/>
            <person name="Simon A."/>
            <person name="Yun M.H."/>
        </authorList>
    </citation>
    <scope>NUCLEOTIDE SEQUENCE</scope>
    <source>
        <strain evidence="2">20211129_DDA</strain>
        <tissue evidence="2">Liver</tissue>
    </source>
</reference>
<accession>A0AAV7WGE1</accession>
<dbReference type="Proteomes" id="UP001066276">
    <property type="component" value="Chromosome 1_1"/>
</dbReference>
<dbReference type="EMBL" id="JANPWB010000001">
    <property type="protein sequence ID" value="KAJ1213112.1"/>
    <property type="molecule type" value="Genomic_DNA"/>
</dbReference>
<gene>
    <name evidence="2" type="ORF">NDU88_000751</name>
</gene>
<evidence type="ECO:0000313" key="3">
    <source>
        <dbReference type="Proteomes" id="UP001066276"/>
    </source>
</evidence>
<evidence type="ECO:0000256" key="1">
    <source>
        <dbReference type="SAM" id="MobiDB-lite"/>
    </source>
</evidence>
<dbReference type="AlphaFoldDB" id="A0AAV7WGE1"/>
<proteinExistence type="predicted"/>
<sequence length="208" mass="22026">MASQRGRGARRTLTPLMARILVVAYPELDGHLRASQQSQGAKHRGVAPDPLRWAGLCAGEGEQCLGVPRGALSLGGAPRRARPRGGRAGSAAQSWRLRPGRAWIGGQWWGRPCLGPPLVKKSPGLRAETEVESGHHGGHVAAWRRGGVRPRPRGPQWTPREDCATQEAAKEVGAAETAWPPCIAVSWGAGRTVAPAPREIGGRARPAG</sequence>
<protein>
    <submittedName>
        <fullName evidence="2">Uncharacterized protein</fullName>
    </submittedName>
</protein>
<evidence type="ECO:0000313" key="2">
    <source>
        <dbReference type="EMBL" id="KAJ1213112.1"/>
    </source>
</evidence>
<name>A0AAV7WGE1_PLEWA</name>